<dbReference type="Proteomes" id="UP000078555">
    <property type="component" value="Unassembled WGS sequence"/>
</dbReference>
<evidence type="ECO:0000313" key="2">
    <source>
        <dbReference type="EMBL" id="SBT37187.1"/>
    </source>
</evidence>
<evidence type="ECO:0000313" key="3">
    <source>
        <dbReference type="Proteomes" id="UP000078550"/>
    </source>
</evidence>
<reference evidence="4" key="3">
    <citation type="submission" date="2016-05" db="EMBL/GenBank/DDBJ databases">
        <authorList>
            <person name="Naeem R."/>
        </authorList>
    </citation>
    <scope>NUCLEOTIDE SEQUENCE [LARGE SCALE GENOMIC DNA]</scope>
</reference>
<dbReference type="EMBL" id="FLRE01000128">
    <property type="protein sequence ID" value="SBT37187.1"/>
    <property type="molecule type" value="Genomic_DNA"/>
</dbReference>
<evidence type="ECO:0000313" key="1">
    <source>
        <dbReference type="EMBL" id="SBT36749.1"/>
    </source>
</evidence>
<reference evidence="3" key="2">
    <citation type="submission" date="2016-05" db="EMBL/GenBank/DDBJ databases">
        <authorList>
            <person name="Naeem Raeece"/>
        </authorList>
    </citation>
    <scope>NUCLEOTIDE SEQUENCE [LARGE SCALE GENOMIC DNA]</scope>
</reference>
<gene>
    <name evidence="1" type="ORF">POVWA1_034030</name>
    <name evidence="2" type="ORF">POVWA2_033170</name>
</gene>
<dbReference type="Proteomes" id="UP000078550">
    <property type="component" value="Unassembled WGS sequence"/>
</dbReference>
<evidence type="ECO:0000313" key="4">
    <source>
        <dbReference type="Proteomes" id="UP000078555"/>
    </source>
</evidence>
<dbReference type="EMBL" id="FLRD01000100">
    <property type="protein sequence ID" value="SBT36749.1"/>
    <property type="molecule type" value="Genomic_DNA"/>
</dbReference>
<organism evidence="2 3">
    <name type="scientific">Plasmodium ovale wallikeri</name>
    <dbReference type="NCBI Taxonomy" id="864142"/>
    <lineage>
        <taxon>Eukaryota</taxon>
        <taxon>Sar</taxon>
        <taxon>Alveolata</taxon>
        <taxon>Apicomplexa</taxon>
        <taxon>Aconoidasida</taxon>
        <taxon>Haemosporida</taxon>
        <taxon>Plasmodiidae</taxon>
        <taxon>Plasmodium</taxon>
        <taxon>Plasmodium (Plasmodium)</taxon>
    </lineage>
</organism>
<reference evidence="2" key="1">
    <citation type="submission" date="2016-05" db="EMBL/GenBank/DDBJ databases">
        <authorList>
            <person name="Lavstsen T."/>
            <person name="Jespersen J.S."/>
        </authorList>
    </citation>
    <scope>NUCLEOTIDE SEQUENCE [LARGE SCALE GENOMIC DNA]</scope>
</reference>
<accession>A0A1A8Z021</accession>
<proteinExistence type="predicted"/>
<protein>
    <recommendedName>
        <fullName evidence="5">PIR Superfamily Protein</fullName>
    </recommendedName>
</protein>
<evidence type="ECO:0008006" key="5">
    <source>
        <dbReference type="Google" id="ProtNLM"/>
    </source>
</evidence>
<dbReference type="AlphaFoldDB" id="A0A1A8Z021"/>
<keyword evidence="4" id="KW-1185">Reference proteome</keyword>
<sequence>MPNFGAVEQNLGQRSSNRLGREVHFSPLIYWLHNTVRKEKKHYEHEELIHNFSLYYSEPAYMNSRNMHLKFSYNPRKSSFHEYYTEY</sequence>
<name>A0A1A8Z021_PLAOA</name>